<gene>
    <name evidence="1" type="ORF">SERLA73DRAFT_176629</name>
</gene>
<evidence type="ECO:0000313" key="2">
    <source>
        <dbReference type="Proteomes" id="UP000008063"/>
    </source>
</evidence>
<protein>
    <submittedName>
        <fullName evidence="1">Uncharacterized protein</fullName>
    </submittedName>
</protein>
<organism evidence="2">
    <name type="scientific">Serpula lacrymans var. lacrymans (strain S7.3)</name>
    <name type="common">Dry rot fungus</name>
    <dbReference type="NCBI Taxonomy" id="936435"/>
    <lineage>
        <taxon>Eukaryota</taxon>
        <taxon>Fungi</taxon>
        <taxon>Dikarya</taxon>
        <taxon>Basidiomycota</taxon>
        <taxon>Agaricomycotina</taxon>
        <taxon>Agaricomycetes</taxon>
        <taxon>Agaricomycetidae</taxon>
        <taxon>Boletales</taxon>
        <taxon>Coniophorineae</taxon>
        <taxon>Serpulaceae</taxon>
        <taxon>Serpula</taxon>
    </lineage>
</organism>
<dbReference type="HOGENOM" id="CLU_2741597_0_0_1"/>
<name>F8PNC4_SERL3</name>
<dbReference type="AlphaFoldDB" id="F8PNC4"/>
<sequence>MLIRPENVRLEVKCSYEMDLFAVNKIDAHSQLNILSWYPIKSYIAGDIPRPLNWMKDVNISYRRVEKDMAS</sequence>
<dbReference type="EMBL" id="GL945476">
    <property type="protein sequence ID" value="EGO03106.1"/>
    <property type="molecule type" value="Genomic_DNA"/>
</dbReference>
<dbReference type="Proteomes" id="UP000008063">
    <property type="component" value="Unassembled WGS sequence"/>
</dbReference>
<evidence type="ECO:0000313" key="1">
    <source>
        <dbReference type="EMBL" id="EGO03106.1"/>
    </source>
</evidence>
<reference evidence="2" key="1">
    <citation type="journal article" date="2011" name="Science">
        <title>The plant cell wall-decomposing machinery underlies the functional diversity of forest fungi.</title>
        <authorList>
            <person name="Eastwood D.C."/>
            <person name="Floudas D."/>
            <person name="Binder M."/>
            <person name="Majcherczyk A."/>
            <person name="Schneider P."/>
            <person name="Aerts A."/>
            <person name="Asiegbu F.O."/>
            <person name="Baker S.E."/>
            <person name="Barry K."/>
            <person name="Bendiksby M."/>
            <person name="Blumentritt M."/>
            <person name="Coutinho P.M."/>
            <person name="Cullen D."/>
            <person name="de Vries R.P."/>
            <person name="Gathman A."/>
            <person name="Goodell B."/>
            <person name="Henrissat B."/>
            <person name="Ihrmark K."/>
            <person name="Kauserud H."/>
            <person name="Kohler A."/>
            <person name="LaButti K."/>
            <person name="Lapidus A."/>
            <person name="Lavin J.L."/>
            <person name="Lee Y.-H."/>
            <person name="Lindquist E."/>
            <person name="Lilly W."/>
            <person name="Lucas S."/>
            <person name="Morin E."/>
            <person name="Murat C."/>
            <person name="Oguiza J.A."/>
            <person name="Park J."/>
            <person name="Pisabarro A.G."/>
            <person name="Riley R."/>
            <person name="Rosling A."/>
            <person name="Salamov A."/>
            <person name="Schmidt O."/>
            <person name="Schmutz J."/>
            <person name="Skrede I."/>
            <person name="Stenlid J."/>
            <person name="Wiebenga A."/>
            <person name="Xie X."/>
            <person name="Kuees U."/>
            <person name="Hibbett D.S."/>
            <person name="Hoffmeister D."/>
            <person name="Hoegberg N."/>
            <person name="Martin F."/>
            <person name="Grigoriev I.V."/>
            <person name="Watkinson S.C."/>
        </authorList>
    </citation>
    <scope>NUCLEOTIDE SEQUENCE [LARGE SCALE GENOMIC DNA]</scope>
    <source>
        <strain evidence="2">strain S7.3</strain>
    </source>
</reference>
<dbReference type="InParanoid" id="F8PNC4"/>
<accession>F8PNC4</accession>
<proteinExistence type="predicted"/>
<keyword evidence="2" id="KW-1185">Reference proteome</keyword>